<dbReference type="AlphaFoldDB" id="A0A5M6DRR5"/>
<dbReference type="RefSeq" id="WP_150087231.1">
    <property type="nucleotide sequence ID" value="NZ_VWSF01000003.1"/>
</dbReference>
<dbReference type="EMBL" id="VWSF01000003">
    <property type="protein sequence ID" value="KAA5548095.1"/>
    <property type="molecule type" value="Genomic_DNA"/>
</dbReference>
<dbReference type="Proteomes" id="UP000323426">
    <property type="component" value="Unassembled WGS sequence"/>
</dbReference>
<evidence type="ECO:0000313" key="2">
    <source>
        <dbReference type="Proteomes" id="UP000323426"/>
    </source>
</evidence>
<sequence length="62" mass="7114">MAELNKETLTTFLNNLPTARKIEREAGLPRGYLDKIKREARPLSEETKAKLLPVLNKFGFNK</sequence>
<proteinExistence type="predicted"/>
<accession>A0A5M6DRR5</accession>
<evidence type="ECO:0000313" key="1">
    <source>
        <dbReference type="EMBL" id="KAA5548095.1"/>
    </source>
</evidence>
<comment type="caution">
    <text evidence="1">The sequence shown here is derived from an EMBL/GenBank/DDBJ whole genome shotgun (WGS) entry which is preliminary data.</text>
</comment>
<name>A0A5M6DRR5_9BACT</name>
<gene>
    <name evidence="1" type="ORF">F0145_05045</name>
</gene>
<organism evidence="1 2">
    <name type="scientific">Adhaeribacter rhizoryzae</name>
    <dbReference type="NCBI Taxonomy" id="2607907"/>
    <lineage>
        <taxon>Bacteria</taxon>
        <taxon>Pseudomonadati</taxon>
        <taxon>Bacteroidota</taxon>
        <taxon>Cytophagia</taxon>
        <taxon>Cytophagales</taxon>
        <taxon>Hymenobacteraceae</taxon>
        <taxon>Adhaeribacter</taxon>
    </lineage>
</organism>
<keyword evidence="2" id="KW-1185">Reference proteome</keyword>
<reference evidence="1 2" key="1">
    <citation type="submission" date="2019-09" db="EMBL/GenBank/DDBJ databases">
        <title>Genome sequence and assembly of Adhaeribacter sp.</title>
        <authorList>
            <person name="Chhetri G."/>
        </authorList>
    </citation>
    <scope>NUCLEOTIDE SEQUENCE [LARGE SCALE GENOMIC DNA]</scope>
    <source>
        <strain evidence="1 2">DK36</strain>
    </source>
</reference>
<protein>
    <submittedName>
        <fullName evidence="1">DeoR family transcriptional regulator</fullName>
    </submittedName>
</protein>